<gene>
    <name evidence="3" type="ORF">HANVADRAFT_94729</name>
</gene>
<dbReference type="GO" id="GO:0008270">
    <property type="term" value="F:zinc ion binding"/>
    <property type="evidence" value="ECO:0007669"/>
    <property type="project" value="UniProtKB-KW"/>
</dbReference>
<dbReference type="PANTHER" id="PTHR12389">
    <property type="entry name" value="ZINC FINGER PROTEIN 294"/>
    <property type="match status" value="1"/>
</dbReference>
<dbReference type="GO" id="GO:0016567">
    <property type="term" value="P:protein ubiquitination"/>
    <property type="evidence" value="ECO:0007669"/>
    <property type="project" value="UniProtKB-UniPathway"/>
</dbReference>
<dbReference type="GO" id="GO:1990116">
    <property type="term" value="P:ribosome-associated ubiquitin-dependent protein catabolic process"/>
    <property type="evidence" value="ECO:0007669"/>
    <property type="project" value="UniProtKB-UniRule"/>
</dbReference>
<dbReference type="InterPro" id="IPR054476">
    <property type="entry name" value="Ltn1_N"/>
</dbReference>
<protein>
    <recommendedName>
        <fullName evidence="1">E3 ubiquitin-protein ligase listerin</fullName>
        <ecNumber evidence="1">2.3.2.27</ecNumber>
    </recommendedName>
    <alternativeName>
        <fullName evidence="1">RING-type E3 ubiquitin transferase listerin</fullName>
    </alternativeName>
</protein>
<dbReference type="PANTHER" id="PTHR12389:SF0">
    <property type="entry name" value="E3 UBIQUITIN-PROTEIN LIGASE LISTERIN"/>
    <property type="match status" value="1"/>
</dbReference>
<keyword evidence="1" id="KW-0862">Zinc</keyword>
<evidence type="ECO:0000313" key="4">
    <source>
        <dbReference type="Proteomes" id="UP000092321"/>
    </source>
</evidence>
<comment type="similarity">
    <text evidence="1">Belongs to the LTN1 family.</text>
</comment>
<proteinExistence type="inferred from homology"/>
<accession>A0A1B7T8B1</accession>
<feature type="non-terminal residue" evidence="3">
    <location>
        <position position="757"/>
    </location>
</feature>
<dbReference type="InterPro" id="IPR039795">
    <property type="entry name" value="LTN1/Rkr1"/>
</dbReference>
<keyword evidence="1" id="KW-0479">Metal-binding</keyword>
<comment type="subunit">
    <text evidence="1">Component of the ribosome quality control complex (RQC).</text>
</comment>
<keyword evidence="1" id="KW-0808">Transferase</keyword>
<dbReference type="OrthoDB" id="6108at2759"/>
<dbReference type="Proteomes" id="UP000092321">
    <property type="component" value="Unassembled WGS sequence"/>
</dbReference>
<evidence type="ECO:0000313" key="3">
    <source>
        <dbReference type="EMBL" id="OBA24957.1"/>
    </source>
</evidence>
<dbReference type="GO" id="GO:0005829">
    <property type="term" value="C:cytosol"/>
    <property type="evidence" value="ECO:0007669"/>
    <property type="project" value="UniProtKB-UniRule"/>
</dbReference>
<reference evidence="4" key="1">
    <citation type="journal article" date="2016" name="Proc. Natl. Acad. Sci. U.S.A.">
        <title>Comparative genomics of biotechnologically important yeasts.</title>
        <authorList>
            <person name="Riley R."/>
            <person name="Haridas S."/>
            <person name="Wolfe K.H."/>
            <person name="Lopes M.R."/>
            <person name="Hittinger C.T."/>
            <person name="Goeker M."/>
            <person name="Salamov A.A."/>
            <person name="Wisecaver J.H."/>
            <person name="Long T.M."/>
            <person name="Calvey C.H."/>
            <person name="Aerts A.L."/>
            <person name="Barry K.W."/>
            <person name="Choi C."/>
            <person name="Clum A."/>
            <person name="Coughlan A.Y."/>
            <person name="Deshpande S."/>
            <person name="Douglass A.P."/>
            <person name="Hanson S.J."/>
            <person name="Klenk H.-P."/>
            <person name="LaButti K.M."/>
            <person name="Lapidus A."/>
            <person name="Lindquist E.A."/>
            <person name="Lipzen A.M."/>
            <person name="Meier-Kolthoff J.P."/>
            <person name="Ohm R.A."/>
            <person name="Otillar R.P."/>
            <person name="Pangilinan J.L."/>
            <person name="Peng Y."/>
            <person name="Rokas A."/>
            <person name="Rosa C.A."/>
            <person name="Scheuner C."/>
            <person name="Sibirny A.A."/>
            <person name="Slot J.C."/>
            <person name="Stielow J.B."/>
            <person name="Sun H."/>
            <person name="Kurtzman C.P."/>
            <person name="Blackwell M."/>
            <person name="Grigoriev I.V."/>
            <person name="Jeffries T.W."/>
        </authorList>
    </citation>
    <scope>NUCLEOTIDE SEQUENCE [LARGE SCALE GENOMIC DNA]</scope>
    <source>
        <strain evidence="4">NRRL Y-1626</strain>
    </source>
</reference>
<comment type="pathway">
    <text evidence="1">Protein modification; protein ubiquitination.</text>
</comment>
<keyword evidence="1" id="KW-0833">Ubl conjugation pathway</keyword>
<dbReference type="UniPathway" id="UPA00143"/>
<evidence type="ECO:0000259" key="2">
    <source>
        <dbReference type="Pfam" id="PF22958"/>
    </source>
</evidence>
<name>A0A1B7T8B1_9ASCO</name>
<comment type="caution">
    <text evidence="3">The sequence shown here is derived from an EMBL/GenBank/DDBJ whole genome shotgun (WGS) entry which is preliminary data.</text>
</comment>
<dbReference type="GO" id="GO:1990112">
    <property type="term" value="C:RQC complex"/>
    <property type="evidence" value="ECO:0007669"/>
    <property type="project" value="UniProtKB-UniRule"/>
</dbReference>
<feature type="domain" description="E3 ubiquitin-protein ligase listerin N-terminal" evidence="2">
    <location>
        <begin position="39"/>
        <end position="272"/>
    </location>
</feature>
<dbReference type="AlphaFoldDB" id="A0A1B7T8B1"/>
<evidence type="ECO:0000256" key="1">
    <source>
        <dbReference type="RuleBase" id="RU367090"/>
    </source>
</evidence>
<organism evidence="3 4">
    <name type="scientific">Hanseniaspora valbyensis NRRL Y-1626</name>
    <dbReference type="NCBI Taxonomy" id="766949"/>
    <lineage>
        <taxon>Eukaryota</taxon>
        <taxon>Fungi</taxon>
        <taxon>Dikarya</taxon>
        <taxon>Ascomycota</taxon>
        <taxon>Saccharomycotina</taxon>
        <taxon>Saccharomycetes</taxon>
        <taxon>Saccharomycodales</taxon>
        <taxon>Saccharomycodaceae</taxon>
        <taxon>Hanseniaspora</taxon>
    </lineage>
</organism>
<dbReference type="GO" id="GO:0072344">
    <property type="term" value="P:rescue of stalled ribosome"/>
    <property type="evidence" value="ECO:0007669"/>
    <property type="project" value="UniProtKB-UniRule"/>
</dbReference>
<dbReference type="Pfam" id="PF22958">
    <property type="entry name" value="Ltn1_1st"/>
    <property type="match status" value="1"/>
</dbReference>
<dbReference type="EC" id="2.3.2.27" evidence="1"/>
<keyword evidence="1" id="KW-0863">Zinc-finger</keyword>
<dbReference type="EMBL" id="LXPE01000320">
    <property type="protein sequence ID" value="OBA24957.1"/>
    <property type="molecule type" value="Genomic_DNA"/>
</dbReference>
<sequence length="757" mass="87953">MIAILSEDQETGIGNNGTNISFNYYDGIPEASLLQTITNNHLMINLKQLFKRDDKTKEKSLNNIIQIFKDDETNINDINILVWTMVYPKLVISESKFVRNLANNITFDILNYIKINRLKILTPYYKDLLPVFIVTLQDSDRSVVYNSKKLLNQLFDNDEAKIDNLYNNFKVSLLKIIYNLTFIETEETLNNFDFAKLDKDSLNSIKSKHVALISSAIKLLATLIQKNDESFLLDNEYLSAILVNEKLYDTIGINFVELEGTNGLLSLIELIIIINNKLSKKNSENKRLFWKSNKKALKYLSKKLFKLLSKWKENRQKLLSPITNSILLLIDSMIDVNAFWKYDEESYKILFKWLLLGHGDFTGFGYYSLLSTLTCSMGSSEDSVLSLEKHWFKIWQSCLKKELLKNDKLKNKFFTEYWIEFSSLYKKFEIIFNHELVLDMMLDSIKAEYLTSGLIDLFKDNGLAIQDVQKLLLDAIMTEEYETSSNFIIKNSVLYLNESELNDVSIKLSNTHLSNQKYLLFITSLISTNKCHAVVKTLVAEIDDDSLLHTFVNSNMFDIENDTVSLLVPKMETKIEKSPESISKLITSIKNTDIIKLLINTLPQLSEYMVLRGDSNISSDLINIFMANKMYETESIHEFISMFSKFNLDLKVEFINSNEHFIYEYIYEFEHDSLDWLESLEDVLTVDKKTVNTILTILQEQLSDLNLNDHFDVYEKKITDLIIGPLMKLKKYNKKVLIEFIINSNILNLNEFLKVFT</sequence>
<dbReference type="GO" id="GO:0061630">
    <property type="term" value="F:ubiquitin protein ligase activity"/>
    <property type="evidence" value="ECO:0007669"/>
    <property type="project" value="UniProtKB-UniRule"/>
</dbReference>
<comment type="function">
    <text evidence="1">E3 ubiquitin-protein ligase. Component of the ribosome quality control complex (RQC), a ribosome-associated complex that mediates ubiquitination and extraction of incompletely synthesized nascent chains for proteasomal degradation.</text>
</comment>
<keyword evidence="4" id="KW-1185">Reference proteome</keyword>
<comment type="catalytic activity">
    <reaction evidence="1">
        <text>S-ubiquitinyl-[E2 ubiquitin-conjugating enzyme]-L-cysteine + [acceptor protein]-L-lysine = [E2 ubiquitin-conjugating enzyme]-L-cysteine + N(6)-ubiquitinyl-[acceptor protein]-L-lysine.</text>
        <dbReference type="EC" id="2.3.2.27"/>
    </reaction>
</comment>
<dbReference type="GO" id="GO:0043023">
    <property type="term" value="F:ribosomal large subunit binding"/>
    <property type="evidence" value="ECO:0007669"/>
    <property type="project" value="TreeGrafter"/>
</dbReference>